<gene>
    <name evidence="1" type="ORF">K0M31_013696</name>
</gene>
<proteinExistence type="predicted"/>
<dbReference type="AlphaFoldDB" id="A0AA40FHQ1"/>
<organism evidence="1 2">
    <name type="scientific">Melipona bicolor</name>
    <dbReference type="NCBI Taxonomy" id="60889"/>
    <lineage>
        <taxon>Eukaryota</taxon>
        <taxon>Metazoa</taxon>
        <taxon>Ecdysozoa</taxon>
        <taxon>Arthropoda</taxon>
        <taxon>Hexapoda</taxon>
        <taxon>Insecta</taxon>
        <taxon>Pterygota</taxon>
        <taxon>Neoptera</taxon>
        <taxon>Endopterygota</taxon>
        <taxon>Hymenoptera</taxon>
        <taxon>Apocrita</taxon>
        <taxon>Aculeata</taxon>
        <taxon>Apoidea</taxon>
        <taxon>Anthophila</taxon>
        <taxon>Apidae</taxon>
        <taxon>Melipona</taxon>
    </lineage>
</organism>
<dbReference type="EMBL" id="JAHYIQ010000038">
    <property type="protein sequence ID" value="KAK1119201.1"/>
    <property type="molecule type" value="Genomic_DNA"/>
</dbReference>
<evidence type="ECO:0000313" key="1">
    <source>
        <dbReference type="EMBL" id="KAK1119201.1"/>
    </source>
</evidence>
<comment type="caution">
    <text evidence="1">The sequence shown here is derived from an EMBL/GenBank/DDBJ whole genome shotgun (WGS) entry which is preliminary data.</text>
</comment>
<evidence type="ECO:0000313" key="2">
    <source>
        <dbReference type="Proteomes" id="UP001177670"/>
    </source>
</evidence>
<reference evidence="1" key="1">
    <citation type="submission" date="2021-10" db="EMBL/GenBank/DDBJ databases">
        <title>Melipona bicolor Genome sequencing and assembly.</title>
        <authorList>
            <person name="Araujo N.S."/>
            <person name="Arias M.C."/>
        </authorList>
    </citation>
    <scope>NUCLEOTIDE SEQUENCE</scope>
    <source>
        <strain evidence="1">USP_2M_L1-L4_2017</strain>
        <tissue evidence="1">Whole body</tissue>
    </source>
</reference>
<name>A0AA40FHQ1_9HYME</name>
<accession>A0AA40FHQ1</accession>
<dbReference type="Proteomes" id="UP001177670">
    <property type="component" value="Unassembled WGS sequence"/>
</dbReference>
<protein>
    <submittedName>
        <fullName evidence="1">Uncharacterized protein</fullName>
    </submittedName>
</protein>
<keyword evidence="2" id="KW-1185">Reference proteome</keyword>
<sequence>MGPRTHGGLDSEALIDPVRLLNSINFLSDVARLAKGGLVSGSALLATLPAEPVSTVRSMGTKSPSSWANWVEATLHFETAGLWLALVAGSELLSMNTNGEGEGEGEASAWHSRGRSGVGIIGRDVK</sequence>